<dbReference type="AlphaFoldDB" id="A0A0U5F3X5"/>
<organism evidence="1 3">
    <name type="scientific">Acetobacter ghanensis</name>
    <dbReference type="NCBI Taxonomy" id="431306"/>
    <lineage>
        <taxon>Bacteria</taxon>
        <taxon>Pseudomonadati</taxon>
        <taxon>Pseudomonadota</taxon>
        <taxon>Alphaproteobacteria</taxon>
        <taxon>Acetobacterales</taxon>
        <taxon>Acetobacteraceae</taxon>
        <taxon>Acetobacter</taxon>
    </lineage>
</organism>
<dbReference type="Proteomes" id="UP000068250">
    <property type="component" value="Chromosome I"/>
</dbReference>
<gene>
    <name evidence="1" type="ORF">AGA_1834</name>
    <name evidence="2" type="ORF">GOB80_11425</name>
</gene>
<dbReference type="PATRIC" id="fig|431306.5.peg.1878"/>
<reference evidence="1" key="1">
    <citation type="submission" date="2014-09" db="EMBL/GenBank/DDBJ databases">
        <authorList>
            <person name="Magalhaes I.L.F."/>
            <person name="Oliveira U."/>
            <person name="Santos F.R."/>
            <person name="Vidigal T.H.D.A."/>
            <person name="Brescovit A.D."/>
            <person name="Santos A.J."/>
        </authorList>
    </citation>
    <scope>NUCLEOTIDE SEQUENCE</scope>
    <source>
        <strain evidence="1">LMG 23848T</strain>
    </source>
</reference>
<dbReference type="STRING" id="431306.AGA_1834"/>
<evidence type="ECO:0000313" key="2">
    <source>
        <dbReference type="EMBL" id="NHO40280.1"/>
    </source>
</evidence>
<accession>A0A0U5F3X5</accession>
<reference evidence="2 4" key="3">
    <citation type="journal article" date="2020" name="Int. J. Syst. Evol. Microbiol.">
        <title>Novel acetic acid bacteria from cider fermentations: Acetobacter conturbans sp. nov. and Acetobacter fallax sp. nov.</title>
        <authorList>
            <person name="Sombolestani A.S."/>
            <person name="Cleenwerck I."/>
            <person name="Cnockaert M."/>
            <person name="Borremans W."/>
            <person name="Wieme A.D."/>
            <person name="De Vuyst L."/>
            <person name="Vandamme P."/>
        </authorList>
    </citation>
    <scope>NUCLEOTIDE SEQUENCE [LARGE SCALE GENOMIC DNA]</scope>
    <source>
        <strain evidence="2 4">LMG 23848</strain>
    </source>
</reference>
<keyword evidence="4" id="KW-1185">Reference proteome</keyword>
<evidence type="ECO:0000313" key="4">
    <source>
        <dbReference type="Proteomes" id="UP000657200"/>
    </source>
</evidence>
<dbReference type="EMBL" id="WOTE01000008">
    <property type="protein sequence ID" value="NHO40280.1"/>
    <property type="molecule type" value="Genomic_DNA"/>
</dbReference>
<protein>
    <submittedName>
        <fullName evidence="1">Uncharacterized protein</fullName>
    </submittedName>
</protein>
<dbReference type="RefSeq" id="WP_059023868.1">
    <property type="nucleotide sequence ID" value="NZ_JBNZCO010000011.1"/>
</dbReference>
<reference evidence="3" key="2">
    <citation type="submission" date="2014-09" db="EMBL/GenBank/DDBJ databases">
        <authorList>
            <person name="Illeghems K.G."/>
        </authorList>
    </citation>
    <scope>NUCLEOTIDE SEQUENCE [LARGE SCALE GENOMIC DNA]</scope>
    <source>
        <strain evidence="3">LMG 23848T</strain>
    </source>
</reference>
<sequence length="69" mass="8096">MFESRIIEINGTFVGAIILEEDRQTRRFYAAHESVQSLHNKRYPDGQDLRTSVIRKFQTTFAQHNQSVI</sequence>
<evidence type="ECO:0000313" key="1">
    <source>
        <dbReference type="EMBL" id="CEF56193.1"/>
    </source>
</evidence>
<proteinExistence type="predicted"/>
<dbReference type="OrthoDB" id="7277460at2"/>
<evidence type="ECO:0000313" key="3">
    <source>
        <dbReference type="Proteomes" id="UP000068250"/>
    </source>
</evidence>
<dbReference type="EMBL" id="LN609302">
    <property type="protein sequence ID" value="CEF56193.1"/>
    <property type="molecule type" value="Genomic_DNA"/>
</dbReference>
<dbReference type="Proteomes" id="UP000657200">
    <property type="component" value="Unassembled WGS sequence"/>
</dbReference>
<name>A0A0U5F3X5_9PROT</name>